<dbReference type="EMBL" id="CAKOFQ010007456">
    <property type="protein sequence ID" value="CAH2001598.1"/>
    <property type="molecule type" value="Genomic_DNA"/>
</dbReference>
<accession>A0A9P0Q0Y5</accession>
<comment type="caution">
    <text evidence="1">The sequence shown here is derived from an EMBL/GenBank/DDBJ whole genome shotgun (WGS) entry which is preliminary data.</text>
</comment>
<name>A0A9P0Q0Y5_ACAOB</name>
<evidence type="ECO:0000313" key="2">
    <source>
        <dbReference type="Proteomes" id="UP001152888"/>
    </source>
</evidence>
<proteinExistence type="predicted"/>
<keyword evidence="2" id="KW-1185">Reference proteome</keyword>
<sequence length="271" mass="30704">MQIIASDIFAERLKKYGITSNSWHPFVSKTQIFENSIKHGDGLLFVLLIAMPKVSSYIADLLKKRIKNAKHLSTDGIVVYFNACSKQVSSNQKFQIDQHLAIAIHKEMEKRFNGKVQQTFVSTALCGSSQQNQDSKNEFYFYICNSMAQSNIPWNKLEQQAFPKAIMELETTQLSLNDSFIIIEKVIEELSLIPGEIGNKIRVKWESVLSRHPGYQQIKNVCFILKGLNESDPDIKMKPSDIASLKFAPITSCDVERSFSAFKSLLTDAII</sequence>
<dbReference type="Proteomes" id="UP001152888">
    <property type="component" value="Unassembled WGS sequence"/>
</dbReference>
<gene>
    <name evidence="1" type="ORF">ACAOBT_LOCUS26293</name>
</gene>
<reference evidence="1" key="1">
    <citation type="submission" date="2022-03" db="EMBL/GenBank/DDBJ databases">
        <authorList>
            <person name="Sayadi A."/>
        </authorList>
    </citation>
    <scope>NUCLEOTIDE SEQUENCE</scope>
</reference>
<dbReference type="AlphaFoldDB" id="A0A9P0Q0Y5"/>
<dbReference type="OrthoDB" id="6769010at2759"/>
<evidence type="ECO:0000313" key="1">
    <source>
        <dbReference type="EMBL" id="CAH2001598.1"/>
    </source>
</evidence>
<protein>
    <submittedName>
        <fullName evidence="1">Uncharacterized protein</fullName>
    </submittedName>
</protein>
<organism evidence="1 2">
    <name type="scientific">Acanthoscelides obtectus</name>
    <name type="common">Bean weevil</name>
    <name type="synonym">Bruchus obtectus</name>
    <dbReference type="NCBI Taxonomy" id="200917"/>
    <lineage>
        <taxon>Eukaryota</taxon>
        <taxon>Metazoa</taxon>
        <taxon>Ecdysozoa</taxon>
        <taxon>Arthropoda</taxon>
        <taxon>Hexapoda</taxon>
        <taxon>Insecta</taxon>
        <taxon>Pterygota</taxon>
        <taxon>Neoptera</taxon>
        <taxon>Endopterygota</taxon>
        <taxon>Coleoptera</taxon>
        <taxon>Polyphaga</taxon>
        <taxon>Cucujiformia</taxon>
        <taxon>Chrysomeloidea</taxon>
        <taxon>Chrysomelidae</taxon>
        <taxon>Bruchinae</taxon>
        <taxon>Bruchini</taxon>
        <taxon>Acanthoscelides</taxon>
    </lineage>
</organism>